<evidence type="ECO:0000256" key="4">
    <source>
        <dbReference type="ARBA" id="ARBA00022840"/>
    </source>
</evidence>
<keyword evidence="7" id="KW-1185">Reference proteome</keyword>
<reference evidence="6" key="1">
    <citation type="submission" date="2020-06" db="EMBL/GenBank/DDBJ databases">
        <authorList>
            <consortium name="Plant Systems Biology data submission"/>
        </authorList>
    </citation>
    <scope>NUCLEOTIDE SEQUENCE</scope>
    <source>
        <strain evidence="6">D6</strain>
    </source>
</reference>
<dbReference type="InterPro" id="IPR027417">
    <property type="entry name" value="P-loop_NTPase"/>
</dbReference>
<dbReference type="GO" id="GO:0005524">
    <property type="term" value="F:ATP binding"/>
    <property type="evidence" value="ECO:0007669"/>
    <property type="project" value="UniProtKB-KW"/>
</dbReference>
<name>A0A9N8EPG2_9STRA</name>
<feature type="domain" description="UvrD-like helicase C-terminal" evidence="5">
    <location>
        <begin position="272"/>
        <end position="371"/>
    </location>
</feature>
<sequence>MKSFRIEPSTLWQAIRTIKSNALCLRKLNSLSFEEYMQLPAAYGLEKEQRELVYGLYEVYQNWLLVDTPKWDEADRVTYILRHGNRVFWESPFISWWDRFSKRGDGEGLASDEGKPLPPFFHKTCCSSCARVLELLRSLFIAAHPAQSVEVGIRMRGGTVNDIFHASIQGPGGLQVKHCLQTLELRTNYRTHAANLALSKAVRKVLARSFQIPSSNEQAIISGPLPVGLTLPNRDDLANGSLIQGANLVFLVPDETLDSCKQFFSDRGISNDILGVSEAKGLEFDAVCLLGFFSYFESRGSGAAWKNALAWLFSTKGLTTTDSSAEVVVFGQGSGFKLEPCDYLLSHPEVEEEAMLLYTALTRARNRLFLVEFEHDGRRSTKGEQTLSDFASRCFKHLDLLKIVTHIDEGRVEMTPQEHKARGVAMVHNAINFARESNNVGEIRDRFETAAKRFLPAFGDDRELHEQATKQMQAAIAKVQLLETIKKDFFDATTGTYNLAFRMDEFLKFEKQLLEFIQIVAWDTFLLEECNEILSVVEEMVQGTPLKVRLGPLLSQLTTSRSEWIERIQRNN</sequence>
<dbReference type="Gene3D" id="3.40.50.300">
    <property type="entry name" value="P-loop containing nucleotide triphosphate hydrolases"/>
    <property type="match status" value="1"/>
</dbReference>
<keyword evidence="4" id="KW-0067">ATP-binding</keyword>
<dbReference type="GO" id="GO:0016787">
    <property type="term" value="F:hydrolase activity"/>
    <property type="evidence" value="ECO:0007669"/>
    <property type="project" value="UniProtKB-KW"/>
</dbReference>
<protein>
    <submittedName>
        <fullName evidence="6">Tetratricopeptide repeat and ankyrin repeat containing 1</fullName>
    </submittedName>
</protein>
<keyword evidence="1" id="KW-0547">Nucleotide-binding</keyword>
<dbReference type="GO" id="GO:0004386">
    <property type="term" value="F:helicase activity"/>
    <property type="evidence" value="ECO:0007669"/>
    <property type="project" value="UniProtKB-KW"/>
</dbReference>
<dbReference type="InterPro" id="IPR039904">
    <property type="entry name" value="TRANK1"/>
</dbReference>
<evidence type="ECO:0000313" key="7">
    <source>
        <dbReference type="Proteomes" id="UP001153069"/>
    </source>
</evidence>
<evidence type="ECO:0000259" key="5">
    <source>
        <dbReference type="Pfam" id="PF13361"/>
    </source>
</evidence>
<evidence type="ECO:0000256" key="3">
    <source>
        <dbReference type="ARBA" id="ARBA00022806"/>
    </source>
</evidence>
<dbReference type="EMBL" id="CAICTM010001287">
    <property type="protein sequence ID" value="CAB9522305.1"/>
    <property type="molecule type" value="Genomic_DNA"/>
</dbReference>
<evidence type="ECO:0000313" key="6">
    <source>
        <dbReference type="EMBL" id="CAB9522305.1"/>
    </source>
</evidence>
<dbReference type="AlphaFoldDB" id="A0A9N8EPG2"/>
<gene>
    <name evidence="6" type="ORF">SEMRO_1289_G259650.1</name>
</gene>
<dbReference type="PANTHER" id="PTHR21529">
    <property type="entry name" value="MAMMARY TURMOR VIRUS RECEPTOR HOMOLOG 1, 2 MTVR1, 2"/>
    <property type="match status" value="1"/>
</dbReference>
<dbReference type="Proteomes" id="UP001153069">
    <property type="component" value="Unassembled WGS sequence"/>
</dbReference>
<dbReference type="SUPFAM" id="SSF52540">
    <property type="entry name" value="P-loop containing nucleoside triphosphate hydrolases"/>
    <property type="match status" value="1"/>
</dbReference>
<dbReference type="PANTHER" id="PTHR21529:SF4">
    <property type="entry name" value="TPR AND ANKYRIN REPEAT-CONTAINING PROTEIN 1"/>
    <property type="match status" value="1"/>
</dbReference>
<proteinExistence type="predicted"/>
<dbReference type="Pfam" id="PF13361">
    <property type="entry name" value="UvrD_C"/>
    <property type="match status" value="1"/>
</dbReference>
<keyword evidence="2" id="KW-0378">Hydrolase</keyword>
<accession>A0A9N8EPG2</accession>
<dbReference type="OrthoDB" id="46317at2759"/>
<organism evidence="6 7">
    <name type="scientific">Seminavis robusta</name>
    <dbReference type="NCBI Taxonomy" id="568900"/>
    <lineage>
        <taxon>Eukaryota</taxon>
        <taxon>Sar</taxon>
        <taxon>Stramenopiles</taxon>
        <taxon>Ochrophyta</taxon>
        <taxon>Bacillariophyta</taxon>
        <taxon>Bacillariophyceae</taxon>
        <taxon>Bacillariophycidae</taxon>
        <taxon>Naviculales</taxon>
        <taxon>Naviculaceae</taxon>
        <taxon>Seminavis</taxon>
    </lineage>
</organism>
<dbReference type="InterPro" id="IPR014017">
    <property type="entry name" value="DNA_helicase_UvrD-like_C"/>
</dbReference>
<evidence type="ECO:0000256" key="2">
    <source>
        <dbReference type="ARBA" id="ARBA00022801"/>
    </source>
</evidence>
<keyword evidence="3" id="KW-0347">Helicase</keyword>
<evidence type="ECO:0000256" key="1">
    <source>
        <dbReference type="ARBA" id="ARBA00022741"/>
    </source>
</evidence>
<comment type="caution">
    <text evidence="6">The sequence shown here is derived from an EMBL/GenBank/DDBJ whole genome shotgun (WGS) entry which is preliminary data.</text>
</comment>